<dbReference type="GO" id="GO:0015297">
    <property type="term" value="F:antiporter activity"/>
    <property type="evidence" value="ECO:0007669"/>
    <property type="project" value="UniProtKB-KW"/>
</dbReference>
<proteinExistence type="inferred from homology"/>
<evidence type="ECO:0000313" key="14">
    <source>
        <dbReference type="EMBL" id="MBC8547406.1"/>
    </source>
</evidence>
<evidence type="ECO:0000256" key="5">
    <source>
        <dbReference type="ARBA" id="ARBA00022448"/>
    </source>
</evidence>
<sequence length="468" mass="51177">MRLAPLGDFFVFSDFLWIGEVALNFDLTTDRIGKSLVAFSLPMIFGNLVQQLYNVADTLIVGKTIGATALAAVGSSYTLMVLLTSIILGLCMGSGVVFAQLYGAKREEDMKTSIFNSFVFVLLLSAIINILAYLLLDRFILWLNIPVEAVDFTREYLEIIFAGMIFVTIYNFIAAVLRSVGNTVMPLVFLAVSVVTNIVLDIVLIVCFDMAVTGAALATVIAQALSALCITVYFGVKAKSLHPRRRHMRYSGRLLHLIIQNSLLTAVQQSIMNFGILMVQSLVNSFGFAASAAFAVGVKIDAFAYMPAQDFGNAFATYIAQNYGAKKPDRIRAGLLIAAKLSAAFCLTASVLVWFLAKPLMLLFVNAQETETIRIGVQYLHIVGACYVGIGILFLWYGFYRGLGKAPVSIVLTIISLGLRVLLAYALSAIPAVGMLGIWWAVPIGWALADLYGIWYFYREKTQLLSGD</sequence>
<dbReference type="Pfam" id="PF01554">
    <property type="entry name" value="MatE"/>
    <property type="match status" value="2"/>
</dbReference>
<feature type="transmembrane region" description="Helical" evidence="13">
    <location>
        <begin position="79"/>
        <end position="102"/>
    </location>
</feature>
<dbReference type="EMBL" id="JACRST010000019">
    <property type="protein sequence ID" value="MBC8547406.1"/>
    <property type="molecule type" value="Genomic_DNA"/>
</dbReference>
<feature type="transmembrane region" description="Helical" evidence="13">
    <location>
        <begin position="335"/>
        <end position="357"/>
    </location>
</feature>
<dbReference type="PANTHER" id="PTHR43298">
    <property type="entry name" value="MULTIDRUG RESISTANCE PROTEIN NORM-RELATED"/>
    <property type="match status" value="1"/>
</dbReference>
<feature type="transmembrane region" description="Helical" evidence="13">
    <location>
        <begin position="410"/>
        <end position="432"/>
    </location>
</feature>
<dbReference type="NCBIfam" id="TIGR00797">
    <property type="entry name" value="matE"/>
    <property type="match status" value="1"/>
</dbReference>
<name>A0A926E097_9FIRM</name>
<evidence type="ECO:0000256" key="12">
    <source>
        <dbReference type="ARBA" id="ARBA00031636"/>
    </source>
</evidence>
<feature type="transmembrane region" description="Helical" evidence="13">
    <location>
        <begin position="277"/>
        <end position="298"/>
    </location>
</feature>
<comment type="subcellular location">
    <subcellularLocation>
        <location evidence="2">Cell membrane</location>
        <topology evidence="2">Multi-pass membrane protein</topology>
    </subcellularLocation>
</comment>
<keyword evidence="5" id="KW-0813">Transport</keyword>
<keyword evidence="7" id="KW-1003">Cell membrane</keyword>
<comment type="function">
    <text evidence="1">Multidrug efflux pump.</text>
</comment>
<evidence type="ECO:0000256" key="3">
    <source>
        <dbReference type="ARBA" id="ARBA00010199"/>
    </source>
</evidence>
<evidence type="ECO:0000256" key="9">
    <source>
        <dbReference type="ARBA" id="ARBA00022989"/>
    </source>
</evidence>
<feature type="transmembrane region" description="Helical" evidence="13">
    <location>
        <begin position="254"/>
        <end position="271"/>
    </location>
</feature>
<keyword evidence="10" id="KW-0406">Ion transport</keyword>
<dbReference type="Proteomes" id="UP000653127">
    <property type="component" value="Unassembled WGS sequence"/>
</dbReference>
<evidence type="ECO:0000256" key="7">
    <source>
        <dbReference type="ARBA" id="ARBA00022475"/>
    </source>
</evidence>
<feature type="transmembrane region" description="Helical" evidence="13">
    <location>
        <begin position="156"/>
        <end position="177"/>
    </location>
</feature>
<evidence type="ECO:0000256" key="8">
    <source>
        <dbReference type="ARBA" id="ARBA00022692"/>
    </source>
</evidence>
<dbReference type="CDD" id="cd13138">
    <property type="entry name" value="MATE_yoeA_like"/>
    <property type="match status" value="1"/>
</dbReference>
<evidence type="ECO:0000256" key="13">
    <source>
        <dbReference type="SAM" id="Phobius"/>
    </source>
</evidence>
<feature type="transmembrane region" description="Helical" evidence="13">
    <location>
        <begin position="212"/>
        <end position="234"/>
    </location>
</feature>
<keyword evidence="9 13" id="KW-1133">Transmembrane helix</keyword>
<evidence type="ECO:0000313" key="15">
    <source>
        <dbReference type="Proteomes" id="UP000653127"/>
    </source>
</evidence>
<comment type="caution">
    <text evidence="14">The sequence shown here is derived from an EMBL/GenBank/DDBJ whole genome shotgun (WGS) entry which is preliminary data.</text>
</comment>
<dbReference type="PANTHER" id="PTHR43298:SF2">
    <property type="entry name" value="FMN_FAD EXPORTER YEEO-RELATED"/>
    <property type="match status" value="1"/>
</dbReference>
<evidence type="ECO:0000256" key="4">
    <source>
        <dbReference type="ARBA" id="ARBA00020268"/>
    </source>
</evidence>
<keyword evidence="6" id="KW-0050">Antiport</keyword>
<accession>A0A926E097</accession>
<dbReference type="AlphaFoldDB" id="A0A926E097"/>
<evidence type="ECO:0000256" key="11">
    <source>
        <dbReference type="ARBA" id="ARBA00023136"/>
    </source>
</evidence>
<evidence type="ECO:0000256" key="1">
    <source>
        <dbReference type="ARBA" id="ARBA00003408"/>
    </source>
</evidence>
<dbReference type="GO" id="GO:0005886">
    <property type="term" value="C:plasma membrane"/>
    <property type="evidence" value="ECO:0007669"/>
    <property type="project" value="UniProtKB-SubCell"/>
</dbReference>
<organism evidence="14 15">
    <name type="scientific">Ligaoa zhengdingensis</name>
    <dbReference type="NCBI Taxonomy" id="2763658"/>
    <lineage>
        <taxon>Bacteria</taxon>
        <taxon>Bacillati</taxon>
        <taxon>Bacillota</taxon>
        <taxon>Clostridia</taxon>
        <taxon>Eubacteriales</taxon>
        <taxon>Oscillospiraceae</taxon>
        <taxon>Ligaoa</taxon>
    </lineage>
</organism>
<evidence type="ECO:0000256" key="10">
    <source>
        <dbReference type="ARBA" id="ARBA00023065"/>
    </source>
</evidence>
<comment type="similarity">
    <text evidence="3">Belongs to the multi antimicrobial extrusion (MATE) (TC 2.A.66.1) family.</text>
</comment>
<feature type="transmembrane region" description="Helical" evidence="13">
    <location>
        <begin position="438"/>
        <end position="458"/>
    </location>
</feature>
<evidence type="ECO:0000256" key="6">
    <source>
        <dbReference type="ARBA" id="ARBA00022449"/>
    </source>
</evidence>
<protein>
    <recommendedName>
        <fullName evidence="4">Probable multidrug resistance protein NorM</fullName>
    </recommendedName>
    <alternativeName>
        <fullName evidence="12">Multidrug-efflux transporter</fullName>
    </alternativeName>
</protein>
<dbReference type="InterPro" id="IPR050222">
    <property type="entry name" value="MATE_MdtK"/>
</dbReference>
<evidence type="ECO:0000256" key="2">
    <source>
        <dbReference type="ARBA" id="ARBA00004651"/>
    </source>
</evidence>
<gene>
    <name evidence="14" type="ORF">H8711_10760</name>
</gene>
<feature type="transmembrane region" description="Helical" evidence="13">
    <location>
        <begin position="114"/>
        <end position="136"/>
    </location>
</feature>
<dbReference type="GO" id="GO:0006811">
    <property type="term" value="P:monoatomic ion transport"/>
    <property type="evidence" value="ECO:0007669"/>
    <property type="project" value="UniProtKB-KW"/>
</dbReference>
<keyword evidence="8 13" id="KW-0812">Transmembrane</keyword>
<dbReference type="GO" id="GO:0042910">
    <property type="term" value="F:xenobiotic transmembrane transporter activity"/>
    <property type="evidence" value="ECO:0007669"/>
    <property type="project" value="InterPro"/>
</dbReference>
<keyword evidence="11 13" id="KW-0472">Membrane</keyword>
<feature type="transmembrane region" description="Helical" evidence="13">
    <location>
        <begin position="184"/>
        <end position="206"/>
    </location>
</feature>
<feature type="transmembrane region" description="Helical" evidence="13">
    <location>
        <begin position="377"/>
        <end position="398"/>
    </location>
</feature>
<keyword evidence="15" id="KW-1185">Reference proteome</keyword>
<dbReference type="PIRSF" id="PIRSF006603">
    <property type="entry name" value="DinF"/>
    <property type="match status" value="1"/>
</dbReference>
<reference evidence="14" key="1">
    <citation type="submission" date="2020-08" db="EMBL/GenBank/DDBJ databases">
        <title>Genome public.</title>
        <authorList>
            <person name="Liu C."/>
            <person name="Sun Q."/>
        </authorList>
    </citation>
    <scope>NUCLEOTIDE SEQUENCE</scope>
    <source>
        <strain evidence="14">NSJ-31</strain>
    </source>
</reference>
<dbReference type="InterPro" id="IPR002528">
    <property type="entry name" value="MATE_fam"/>
</dbReference>
<dbReference type="InterPro" id="IPR048279">
    <property type="entry name" value="MdtK-like"/>
</dbReference>